<keyword evidence="8" id="KW-1185">Reference proteome</keyword>
<dbReference type="Proteomes" id="UP000183530">
    <property type="component" value="Chromosome"/>
</dbReference>
<dbReference type="AlphaFoldDB" id="A0A1L2ZRB9"/>
<dbReference type="CDD" id="cd06579">
    <property type="entry name" value="TM_PBP1_transp_AraH_like"/>
    <property type="match status" value="1"/>
</dbReference>
<feature type="transmembrane region" description="Helical" evidence="6">
    <location>
        <begin position="203"/>
        <end position="222"/>
    </location>
</feature>
<dbReference type="PANTHER" id="PTHR32196">
    <property type="entry name" value="ABC TRANSPORTER PERMEASE PROTEIN YPHD-RELATED-RELATED"/>
    <property type="match status" value="1"/>
</dbReference>
<keyword evidence="2" id="KW-1003">Cell membrane</keyword>
<protein>
    <recommendedName>
        <fullName evidence="9">ABC transporter permease</fullName>
    </recommendedName>
</protein>
<evidence type="ECO:0000256" key="4">
    <source>
        <dbReference type="ARBA" id="ARBA00022989"/>
    </source>
</evidence>
<proteinExistence type="predicted"/>
<name>A0A1L2ZRB9_9MICC</name>
<comment type="subcellular location">
    <subcellularLocation>
        <location evidence="1">Cell membrane</location>
        <topology evidence="1">Multi-pass membrane protein</topology>
    </subcellularLocation>
</comment>
<evidence type="ECO:0000256" key="5">
    <source>
        <dbReference type="ARBA" id="ARBA00023136"/>
    </source>
</evidence>
<sequence length="304" mass="30558">MALAAVLVIFTLGSPYFLTYGNIITILTQASVFAVAGVGLAIVIICGGDDVLSGGIDLSSGAVAGLSGAVTAVLTVSGANTFLAILGGLGTALVIGLINGASVLLGLRPLLATLATMGIATSLELVVSNNIKVVAEGSLFVALREGTFLGLPLSAWTLLLVGAVSWAIYSRSSWGINSYAVGQNPTAATVAGISVNKYRFSSYLISSLLAGVAGVLLISRLSAAVPGIGGQILLDIILVSYMSIIFSNRLLVSVPGTVLAAIFVAALSNGLTLIGVESQWVGAAKGLLILVVLASVTLKGRSAK</sequence>
<feature type="transmembrane region" description="Helical" evidence="6">
    <location>
        <begin position="110"/>
        <end position="128"/>
    </location>
</feature>
<evidence type="ECO:0000256" key="3">
    <source>
        <dbReference type="ARBA" id="ARBA00022692"/>
    </source>
</evidence>
<dbReference type="EMBL" id="CP018135">
    <property type="protein sequence ID" value="APF41750.1"/>
    <property type="molecule type" value="Genomic_DNA"/>
</dbReference>
<dbReference type="InterPro" id="IPR001851">
    <property type="entry name" value="ABC_transp_permease"/>
</dbReference>
<dbReference type="GO" id="GO:0022857">
    <property type="term" value="F:transmembrane transporter activity"/>
    <property type="evidence" value="ECO:0007669"/>
    <property type="project" value="InterPro"/>
</dbReference>
<keyword evidence="5 6" id="KW-0472">Membrane</keyword>
<dbReference type="KEGG" id="nae:BHE16_05460"/>
<evidence type="ECO:0000256" key="6">
    <source>
        <dbReference type="SAM" id="Phobius"/>
    </source>
</evidence>
<feature type="transmembrane region" description="Helical" evidence="6">
    <location>
        <begin position="82"/>
        <end position="105"/>
    </location>
</feature>
<gene>
    <name evidence="7" type="ORF">BHE16_05460</name>
</gene>
<feature type="transmembrane region" description="Helical" evidence="6">
    <location>
        <begin position="280"/>
        <end position="298"/>
    </location>
</feature>
<evidence type="ECO:0000256" key="2">
    <source>
        <dbReference type="ARBA" id="ARBA00022475"/>
    </source>
</evidence>
<keyword evidence="3 6" id="KW-0812">Transmembrane</keyword>
<dbReference type="STRING" id="556325.BHE16_05460"/>
<evidence type="ECO:0000313" key="8">
    <source>
        <dbReference type="Proteomes" id="UP000183530"/>
    </source>
</evidence>
<keyword evidence="4 6" id="KW-1133">Transmembrane helix</keyword>
<evidence type="ECO:0008006" key="9">
    <source>
        <dbReference type="Google" id="ProtNLM"/>
    </source>
</evidence>
<feature type="transmembrane region" description="Helical" evidence="6">
    <location>
        <begin position="148"/>
        <end position="169"/>
    </location>
</feature>
<evidence type="ECO:0000256" key="1">
    <source>
        <dbReference type="ARBA" id="ARBA00004651"/>
    </source>
</evidence>
<dbReference type="GO" id="GO:0005886">
    <property type="term" value="C:plasma membrane"/>
    <property type="evidence" value="ECO:0007669"/>
    <property type="project" value="UniProtKB-SubCell"/>
</dbReference>
<evidence type="ECO:0000313" key="7">
    <source>
        <dbReference type="EMBL" id="APF41750.1"/>
    </source>
</evidence>
<accession>A0A1L2ZRB9</accession>
<feature type="transmembrane region" description="Helical" evidence="6">
    <location>
        <begin position="228"/>
        <end position="247"/>
    </location>
</feature>
<feature type="transmembrane region" description="Helical" evidence="6">
    <location>
        <begin position="254"/>
        <end position="274"/>
    </location>
</feature>
<feature type="transmembrane region" description="Helical" evidence="6">
    <location>
        <begin position="23"/>
        <end position="46"/>
    </location>
</feature>
<dbReference type="Pfam" id="PF02653">
    <property type="entry name" value="BPD_transp_2"/>
    <property type="match status" value="1"/>
</dbReference>
<reference evidence="7 8" key="1">
    <citation type="submission" date="2016-11" db="EMBL/GenBank/DDBJ databases">
        <title>Genome sequencing of Zhihengliuella aestuarii B18 antagonistic to Plasmodiophora brassicae.</title>
        <authorList>
            <person name="Luo Y."/>
        </authorList>
    </citation>
    <scope>NUCLEOTIDE SEQUENCE [LARGE SCALE GENOMIC DNA]</scope>
    <source>
        <strain evidence="7 8">B18</strain>
    </source>
</reference>
<organism evidence="7 8">
    <name type="scientific">Neomicrococcus aestuarii</name>
    <dbReference type="NCBI Taxonomy" id="556325"/>
    <lineage>
        <taxon>Bacteria</taxon>
        <taxon>Bacillati</taxon>
        <taxon>Actinomycetota</taxon>
        <taxon>Actinomycetes</taxon>
        <taxon>Micrococcales</taxon>
        <taxon>Micrococcaceae</taxon>
        <taxon>Neomicrococcus</taxon>
    </lineage>
</organism>